<dbReference type="InterPro" id="IPR042252">
    <property type="entry name" value="MtfA_N"/>
</dbReference>
<dbReference type="SUPFAM" id="SSF55486">
    <property type="entry name" value="Metalloproteases ('zincins'), catalytic domain"/>
    <property type="match status" value="1"/>
</dbReference>
<keyword evidence="1" id="KW-1133">Transmembrane helix</keyword>
<dbReference type="Pfam" id="PF06167">
    <property type="entry name" value="Peptidase_M90"/>
    <property type="match status" value="1"/>
</dbReference>
<dbReference type="AlphaFoldDB" id="A0A941DQY6"/>
<dbReference type="GO" id="GO:0005829">
    <property type="term" value="C:cytosol"/>
    <property type="evidence" value="ECO:0007669"/>
    <property type="project" value="TreeGrafter"/>
</dbReference>
<keyword evidence="1" id="KW-0812">Transmembrane</keyword>
<dbReference type="Gene3D" id="1.10.472.150">
    <property type="entry name" value="Glucose-regulated metallo-peptidase M90, N-terminal domain"/>
    <property type="match status" value="1"/>
</dbReference>
<name>A0A941DQY6_9BURK</name>
<dbReference type="InterPro" id="IPR024079">
    <property type="entry name" value="MetalloPept_cat_dom_sf"/>
</dbReference>
<evidence type="ECO:0000256" key="1">
    <source>
        <dbReference type="SAM" id="Phobius"/>
    </source>
</evidence>
<comment type="caution">
    <text evidence="2">The sequence shown here is derived from an EMBL/GenBank/DDBJ whole genome shotgun (WGS) entry which is preliminary data.</text>
</comment>
<dbReference type="RefSeq" id="WP_212689343.1">
    <property type="nucleotide sequence ID" value="NZ_JAGSPN010000018.1"/>
</dbReference>
<gene>
    <name evidence="2" type="ORF">KDM89_18145</name>
</gene>
<feature type="transmembrane region" description="Helical" evidence="1">
    <location>
        <begin position="6"/>
        <end position="23"/>
    </location>
</feature>
<dbReference type="EMBL" id="JAGSPN010000018">
    <property type="protein sequence ID" value="MBR7784072.1"/>
    <property type="molecule type" value="Genomic_DNA"/>
</dbReference>
<keyword evidence="1" id="KW-0472">Membrane</keyword>
<evidence type="ECO:0000313" key="2">
    <source>
        <dbReference type="EMBL" id="MBR7784072.1"/>
    </source>
</evidence>
<dbReference type="CDD" id="cd20169">
    <property type="entry name" value="Peptidase_M90_mtfA"/>
    <property type="match status" value="1"/>
</dbReference>
<proteinExistence type="predicted"/>
<sequence>MLAQFAVLLGIAGLLIVGMLVVPRWRVRRAVHKAFPLAYSAILRRDLPQYRHLAPDLQWQLKKRIQQFLFEKTFVGCAGLEVTDQMRVLIAARACMLLLNRETEVYPGLSHILIYPSVFVVPREFRTEDGLTVESRQVLSGESWSDGRVLLAWDQVLPPEGQMPGHDVVMHEFAHQLDGEDGVVDGAPDLGSQQRYQVWSRVMRACYRRHAQMLAHGEHSTIDEYGQTNPAEFFAVSTETFFTNPHGLSAEFPDLFRLLRQFYHVDPREWAGF</sequence>
<dbReference type="GO" id="GO:0008237">
    <property type="term" value="F:metallopeptidase activity"/>
    <property type="evidence" value="ECO:0007669"/>
    <property type="project" value="InterPro"/>
</dbReference>
<dbReference type="GO" id="GO:0004177">
    <property type="term" value="F:aminopeptidase activity"/>
    <property type="evidence" value="ECO:0007669"/>
    <property type="project" value="TreeGrafter"/>
</dbReference>
<accession>A0A941DQY6</accession>
<reference evidence="2" key="1">
    <citation type="submission" date="2021-04" db="EMBL/GenBank/DDBJ databases">
        <title>novel species isolated from subtropical streams in China.</title>
        <authorList>
            <person name="Lu H."/>
        </authorList>
    </citation>
    <scope>NUCLEOTIDE SEQUENCE</scope>
    <source>
        <strain evidence="2">LFS511W</strain>
    </source>
</reference>
<dbReference type="PANTHER" id="PTHR30164">
    <property type="entry name" value="MTFA PEPTIDASE"/>
    <property type="match status" value="1"/>
</dbReference>
<organism evidence="2 3">
    <name type="scientific">Undibacterium luofuense</name>
    <dbReference type="NCBI Taxonomy" id="2828733"/>
    <lineage>
        <taxon>Bacteria</taxon>
        <taxon>Pseudomonadati</taxon>
        <taxon>Pseudomonadota</taxon>
        <taxon>Betaproteobacteria</taxon>
        <taxon>Burkholderiales</taxon>
        <taxon>Oxalobacteraceae</taxon>
        <taxon>Undibacterium</taxon>
    </lineage>
</organism>
<dbReference type="InterPro" id="IPR010384">
    <property type="entry name" value="MtfA_fam"/>
</dbReference>
<dbReference type="Proteomes" id="UP000680067">
    <property type="component" value="Unassembled WGS sequence"/>
</dbReference>
<dbReference type="Gene3D" id="3.40.390.10">
    <property type="entry name" value="Collagenase (Catalytic Domain)"/>
    <property type="match status" value="1"/>
</dbReference>
<dbReference type="PANTHER" id="PTHR30164:SF2">
    <property type="entry name" value="PROTEIN MTFA"/>
    <property type="match status" value="1"/>
</dbReference>
<protein>
    <submittedName>
        <fullName evidence="2">Zinc-dependent peptidase</fullName>
    </submittedName>
</protein>
<evidence type="ECO:0000313" key="3">
    <source>
        <dbReference type="Proteomes" id="UP000680067"/>
    </source>
</evidence>
<keyword evidence="3" id="KW-1185">Reference proteome</keyword>